<evidence type="ECO:0000313" key="5">
    <source>
        <dbReference type="Proteomes" id="UP000053447"/>
    </source>
</evidence>
<name>A0A0W4ZVF2_PNEJ7</name>
<gene>
    <name evidence="4" type="ORF">T551_00443</name>
</gene>
<protein>
    <recommendedName>
        <fullName evidence="3">Phospholipase/carboxylesterase/thioesterase domain-containing protein</fullName>
    </recommendedName>
</protein>
<feature type="compositionally biased region" description="Polar residues" evidence="2">
    <location>
        <begin position="194"/>
        <end position="206"/>
    </location>
</feature>
<dbReference type="EMBL" id="LFWA01000002">
    <property type="protein sequence ID" value="KTW32353.1"/>
    <property type="molecule type" value="Genomic_DNA"/>
</dbReference>
<feature type="domain" description="Phospholipase/carboxylesterase/thioesterase" evidence="3">
    <location>
        <begin position="26"/>
        <end position="155"/>
    </location>
</feature>
<comment type="caution">
    <text evidence="4">The sequence shown here is derived from an EMBL/GenBank/DDBJ whole genome shotgun (WGS) entry which is preliminary data.</text>
</comment>
<sequence length="298" mass="32053">MNDNTPSTQPRLPTLSDLPSPLVGTIVAHDTSVSNCLILLHGLGDSHLPFAQLARCLNLPQTVCISLRGLKPVPLVSDLSDDGSGSWHWGADLAFDQDGLVSDDADLHDAIQALQVLCRVLTAPLPTGCGFRSQAIFLMGFGQGGRLALLLALAQGTLPSISPTSIHPNSTQPSYTSRLGGVLSIGGIIEHIPPSSQNTPSFTPNLHHSHSDSSSSGLFTPLSTLPPQQSSPRIPTPILICGGDDDSSITPDAIQTLRGIFYDVEQIIWDDHYADTMPHSPREWYPLLQWFSRRLLHT</sequence>
<dbReference type="STRING" id="1408657.A0A0W4ZVF2"/>
<reference evidence="5" key="1">
    <citation type="journal article" date="2016" name="Nat. Commun.">
        <title>Genome analysis of three Pneumocystis species reveals adaptation mechanisms to life exclusively in mammalian hosts.</title>
        <authorList>
            <person name="Ma L."/>
            <person name="Chen Z."/>
            <person name="Huang D.W."/>
            <person name="Kutty G."/>
            <person name="Ishihara M."/>
            <person name="Wang H."/>
            <person name="Abouelleil A."/>
            <person name="Bishop L."/>
            <person name="Davey E."/>
            <person name="Deng R."/>
            <person name="Deng X."/>
            <person name="Fan L."/>
            <person name="Fantoni G."/>
            <person name="Fitzgerald M."/>
            <person name="Gogineni E."/>
            <person name="Goldberg J.M."/>
            <person name="Handley G."/>
            <person name="Hu X."/>
            <person name="Huber C."/>
            <person name="Jiao X."/>
            <person name="Jones K."/>
            <person name="Levin J.Z."/>
            <person name="Liu Y."/>
            <person name="Macdonald P."/>
            <person name="Melnikov A."/>
            <person name="Raley C."/>
            <person name="Sassi M."/>
            <person name="Sherman B.T."/>
            <person name="Song X."/>
            <person name="Sykes S."/>
            <person name="Tran B."/>
            <person name="Walsh L."/>
            <person name="Xia Y."/>
            <person name="Yang J."/>
            <person name="Young S."/>
            <person name="Zeng Q."/>
            <person name="Zheng X."/>
            <person name="Stephens R."/>
            <person name="Nusbaum C."/>
            <person name="Birren B.W."/>
            <person name="Azadi P."/>
            <person name="Lempicki R.A."/>
            <person name="Cuomo C.A."/>
            <person name="Kovacs J.A."/>
        </authorList>
    </citation>
    <scope>NUCLEOTIDE SEQUENCE [LARGE SCALE GENOMIC DNA]</scope>
    <source>
        <strain evidence="5">RU7</strain>
    </source>
</reference>
<dbReference type="eggNOG" id="KOG2112">
    <property type="taxonomic scope" value="Eukaryota"/>
</dbReference>
<dbReference type="GeneID" id="28938964"/>
<organism evidence="4 5">
    <name type="scientific">Pneumocystis jirovecii (strain RU7)</name>
    <name type="common">Human pneumocystis pneumonia agent</name>
    <dbReference type="NCBI Taxonomy" id="1408657"/>
    <lineage>
        <taxon>Eukaryota</taxon>
        <taxon>Fungi</taxon>
        <taxon>Dikarya</taxon>
        <taxon>Ascomycota</taxon>
        <taxon>Taphrinomycotina</taxon>
        <taxon>Pneumocystomycetes</taxon>
        <taxon>Pneumocystaceae</taxon>
        <taxon>Pneumocystis</taxon>
    </lineage>
</organism>
<accession>A0A0W4ZVF2</accession>
<dbReference type="Proteomes" id="UP000053447">
    <property type="component" value="Unassembled WGS sequence"/>
</dbReference>
<feature type="region of interest" description="Disordered" evidence="2">
    <location>
        <begin position="194"/>
        <end position="233"/>
    </location>
</feature>
<dbReference type="SUPFAM" id="SSF53474">
    <property type="entry name" value="alpha/beta-Hydrolases"/>
    <property type="match status" value="1"/>
</dbReference>
<dbReference type="RefSeq" id="XP_018231045.1">
    <property type="nucleotide sequence ID" value="XM_018372709.1"/>
</dbReference>
<dbReference type="GO" id="GO:0005737">
    <property type="term" value="C:cytoplasm"/>
    <property type="evidence" value="ECO:0007669"/>
    <property type="project" value="TreeGrafter"/>
</dbReference>
<dbReference type="PANTHER" id="PTHR10655:SF67">
    <property type="entry name" value="PHOSPHOLIPASE_CARBOXYLESTERASE SUPERFAMILY (AFU_ORTHOLOGUE AFUA_5G09340)"/>
    <property type="match status" value="1"/>
</dbReference>
<evidence type="ECO:0000256" key="2">
    <source>
        <dbReference type="SAM" id="MobiDB-lite"/>
    </source>
</evidence>
<dbReference type="OrthoDB" id="437457at2759"/>
<keyword evidence="5" id="KW-1185">Reference proteome</keyword>
<dbReference type="GO" id="GO:0008474">
    <property type="term" value="F:palmitoyl-(protein) hydrolase activity"/>
    <property type="evidence" value="ECO:0007669"/>
    <property type="project" value="TreeGrafter"/>
</dbReference>
<dbReference type="Gene3D" id="3.40.50.1820">
    <property type="entry name" value="alpha/beta hydrolase"/>
    <property type="match status" value="1"/>
</dbReference>
<proteinExistence type="inferred from homology"/>
<evidence type="ECO:0000313" key="4">
    <source>
        <dbReference type="EMBL" id="KTW32353.1"/>
    </source>
</evidence>
<dbReference type="InterPro" id="IPR050565">
    <property type="entry name" value="LYPA1-2/EST-like"/>
</dbReference>
<dbReference type="Pfam" id="PF02230">
    <property type="entry name" value="Abhydrolase_2"/>
    <property type="match status" value="1"/>
</dbReference>
<dbReference type="InterPro" id="IPR029058">
    <property type="entry name" value="AB_hydrolase_fold"/>
</dbReference>
<dbReference type="PANTHER" id="PTHR10655">
    <property type="entry name" value="LYSOPHOSPHOLIPASE-RELATED"/>
    <property type="match status" value="1"/>
</dbReference>
<dbReference type="GO" id="GO:0052689">
    <property type="term" value="F:carboxylic ester hydrolase activity"/>
    <property type="evidence" value="ECO:0007669"/>
    <property type="project" value="TreeGrafter"/>
</dbReference>
<feature type="compositionally biased region" description="Low complexity" evidence="2">
    <location>
        <begin position="212"/>
        <end position="232"/>
    </location>
</feature>
<dbReference type="VEuPathDB" id="FungiDB:T551_00443"/>
<comment type="similarity">
    <text evidence="1">Belongs to the AB hydrolase superfamily. AB hydrolase 2 family.</text>
</comment>
<evidence type="ECO:0000259" key="3">
    <source>
        <dbReference type="Pfam" id="PF02230"/>
    </source>
</evidence>
<evidence type="ECO:0000256" key="1">
    <source>
        <dbReference type="ARBA" id="ARBA00006499"/>
    </source>
</evidence>
<dbReference type="AlphaFoldDB" id="A0A0W4ZVF2"/>
<dbReference type="InterPro" id="IPR003140">
    <property type="entry name" value="PLipase/COase/thioEstase"/>
</dbReference>